<feature type="region of interest" description="Disordered" evidence="1">
    <location>
        <begin position="73"/>
        <end position="98"/>
    </location>
</feature>
<gene>
    <name evidence="2" type="ORF">AWRI4233_LOCUS8098</name>
</gene>
<organism evidence="2 3">
    <name type="scientific">Aureobasidium mustum</name>
    <dbReference type="NCBI Taxonomy" id="2773714"/>
    <lineage>
        <taxon>Eukaryota</taxon>
        <taxon>Fungi</taxon>
        <taxon>Dikarya</taxon>
        <taxon>Ascomycota</taxon>
        <taxon>Pezizomycotina</taxon>
        <taxon>Dothideomycetes</taxon>
        <taxon>Dothideomycetidae</taxon>
        <taxon>Dothideales</taxon>
        <taxon>Saccotheciaceae</taxon>
        <taxon>Aureobasidium</taxon>
    </lineage>
</organism>
<dbReference type="Proteomes" id="UP000714618">
    <property type="component" value="Unassembled WGS sequence"/>
</dbReference>
<reference evidence="2" key="1">
    <citation type="submission" date="2020-06" db="EMBL/GenBank/DDBJ databases">
        <authorList>
            <person name="Onetto C."/>
        </authorList>
    </citation>
    <scope>NUCLEOTIDE SEQUENCE</scope>
</reference>
<evidence type="ECO:0000313" key="2">
    <source>
        <dbReference type="EMBL" id="CAD0099274.1"/>
    </source>
</evidence>
<protein>
    <submittedName>
        <fullName evidence="2">Uncharacterized protein</fullName>
    </submittedName>
</protein>
<feature type="compositionally biased region" description="Polar residues" evidence="1">
    <location>
        <begin position="1"/>
        <end position="14"/>
    </location>
</feature>
<accession>A0A9N8K614</accession>
<feature type="region of interest" description="Disordered" evidence="1">
    <location>
        <begin position="1"/>
        <end position="60"/>
    </location>
</feature>
<comment type="caution">
    <text evidence="2">The sequence shown here is derived from an EMBL/GenBank/DDBJ whole genome shotgun (WGS) entry which is preliminary data.</text>
</comment>
<dbReference type="AlphaFoldDB" id="A0A9N8K614"/>
<evidence type="ECO:0000256" key="1">
    <source>
        <dbReference type="SAM" id="MobiDB-lite"/>
    </source>
</evidence>
<sequence>MARANQRPSETPARSSNFSVVPSSVAPSSPNPSSDKENQSNSAPRDKGKVACSRLHPTPTLLRGGELKLVLPLPLPMTKNPKNRASTILHKTNKNARR</sequence>
<evidence type="ECO:0000313" key="3">
    <source>
        <dbReference type="Proteomes" id="UP000714618"/>
    </source>
</evidence>
<keyword evidence="3" id="KW-1185">Reference proteome</keyword>
<feature type="compositionally biased region" description="Basic and acidic residues" evidence="1">
    <location>
        <begin position="34"/>
        <end position="49"/>
    </location>
</feature>
<feature type="compositionally biased region" description="Low complexity" evidence="1">
    <location>
        <begin position="15"/>
        <end position="33"/>
    </location>
</feature>
<dbReference type="EMBL" id="CAIJEO010000010">
    <property type="protein sequence ID" value="CAD0099274.1"/>
    <property type="molecule type" value="Genomic_DNA"/>
</dbReference>
<name>A0A9N8K614_9PEZI</name>
<proteinExistence type="predicted"/>